<evidence type="ECO:0000256" key="4">
    <source>
        <dbReference type="ARBA" id="ARBA00022989"/>
    </source>
</evidence>
<keyword evidence="3 6" id="KW-0812">Transmembrane</keyword>
<evidence type="ECO:0000313" key="9">
    <source>
        <dbReference type="EMBL" id="GGI16766.1"/>
    </source>
</evidence>
<feature type="transmembrane region" description="Helical" evidence="7">
    <location>
        <begin position="142"/>
        <end position="161"/>
    </location>
</feature>
<keyword evidence="5 7" id="KW-0472">Membrane</keyword>
<dbReference type="NCBIfam" id="TIGR01972">
    <property type="entry name" value="NDH_I_M"/>
    <property type="match status" value="1"/>
</dbReference>
<reference evidence="10" key="1">
    <citation type="journal article" date="2019" name="Int. J. Syst. Evol. Microbiol.">
        <title>The Global Catalogue of Microorganisms (GCM) 10K type strain sequencing project: providing services to taxonomists for standard genome sequencing and annotation.</title>
        <authorList>
            <consortium name="The Broad Institute Genomics Platform"/>
            <consortium name="The Broad Institute Genome Sequencing Center for Infectious Disease"/>
            <person name="Wu L."/>
            <person name="Ma J."/>
        </authorList>
    </citation>
    <scope>NUCLEOTIDE SEQUENCE [LARGE SCALE GENOMIC DNA]</scope>
    <source>
        <strain evidence="10">CGMCC 1.14993</strain>
    </source>
</reference>
<feature type="transmembrane region" description="Helical" evidence="7">
    <location>
        <begin position="344"/>
        <end position="365"/>
    </location>
</feature>
<dbReference type="Proteomes" id="UP000626244">
    <property type="component" value="Unassembled WGS sequence"/>
</dbReference>
<dbReference type="GO" id="GO:0048039">
    <property type="term" value="F:ubiquinone binding"/>
    <property type="evidence" value="ECO:0007669"/>
    <property type="project" value="TreeGrafter"/>
</dbReference>
<dbReference type="InterPro" id="IPR003918">
    <property type="entry name" value="NADH_UbQ_OxRdtase"/>
</dbReference>
<gene>
    <name evidence="9" type="ORF">GCM10007380_34600</name>
</gene>
<feature type="transmembrane region" description="Helical" evidence="7">
    <location>
        <begin position="223"/>
        <end position="242"/>
    </location>
</feature>
<accession>A0A8J3AUG3</accession>
<evidence type="ECO:0000313" key="10">
    <source>
        <dbReference type="Proteomes" id="UP000626244"/>
    </source>
</evidence>
<dbReference type="InterPro" id="IPR010227">
    <property type="entry name" value="NADH_Q_OxRdtase_chainM/4"/>
</dbReference>
<feature type="transmembrane region" description="Helical" evidence="7">
    <location>
        <begin position="290"/>
        <end position="309"/>
    </location>
</feature>
<feature type="transmembrane region" description="Helical" evidence="7">
    <location>
        <begin position="120"/>
        <end position="136"/>
    </location>
</feature>
<evidence type="ECO:0000259" key="8">
    <source>
        <dbReference type="Pfam" id="PF00361"/>
    </source>
</evidence>
<evidence type="ECO:0000256" key="3">
    <source>
        <dbReference type="ARBA" id="ARBA00022692"/>
    </source>
</evidence>
<proteinExistence type="inferred from homology"/>
<dbReference type="GO" id="GO:0003954">
    <property type="term" value="F:NADH dehydrogenase activity"/>
    <property type="evidence" value="ECO:0007669"/>
    <property type="project" value="TreeGrafter"/>
</dbReference>
<feature type="transmembrane region" description="Helical" evidence="7">
    <location>
        <begin position="316"/>
        <end position="338"/>
    </location>
</feature>
<dbReference type="Pfam" id="PF00361">
    <property type="entry name" value="Proton_antipo_M"/>
    <property type="match status" value="1"/>
</dbReference>
<feature type="transmembrane region" description="Helical" evidence="7">
    <location>
        <begin position="254"/>
        <end position="278"/>
    </location>
</feature>
<comment type="caution">
    <text evidence="9">The sequence shown here is derived from an EMBL/GenBank/DDBJ whole genome shotgun (WGS) entry which is preliminary data.</text>
</comment>
<dbReference type="PANTHER" id="PTHR43507:SF1">
    <property type="entry name" value="NADH-UBIQUINONE OXIDOREDUCTASE CHAIN 4"/>
    <property type="match status" value="1"/>
</dbReference>
<organism evidence="9 10">
    <name type="scientific">Gottfriedia solisilvae</name>
    <dbReference type="NCBI Taxonomy" id="1516104"/>
    <lineage>
        <taxon>Bacteria</taxon>
        <taxon>Bacillati</taxon>
        <taxon>Bacillota</taxon>
        <taxon>Bacilli</taxon>
        <taxon>Bacillales</taxon>
        <taxon>Bacillaceae</taxon>
        <taxon>Gottfriedia</taxon>
    </lineage>
</organism>
<dbReference type="GO" id="GO:0042773">
    <property type="term" value="P:ATP synthesis coupled electron transport"/>
    <property type="evidence" value="ECO:0007669"/>
    <property type="project" value="InterPro"/>
</dbReference>
<dbReference type="AlphaFoldDB" id="A0A8J3AUG3"/>
<dbReference type="GO" id="GO:0005886">
    <property type="term" value="C:plasma membrane"/>
    <property type="evidence" value="ECO:0007669"/>
    <property type="project" value="UniProtKB-SubCell"/>
</dbReference>
<dbReference type="PANTHER" id="PTHR43507">
    <property type="entry name" value="NADH-UBIQUINONE OXIDOREDUCTASE CHAIN 4"/>
    <property type="match status" value="1"/>
</dbReference>
<evidence type="ECO:0000256" key="5">
    <source>
        <dbReference type="ARBA" id="ARBA00023136"/>
    </source>
</evidence>
<evidence type="ECO:0000256" key="7">
    <source>
        <dbReference type="SAM" id="Phobius"/>
    </source>
</evidence>
<comment type="subcellular location">
    <subcellularLocation>
        <location evidence="1">Cell membrane</location>
        <topology evidence="1">Multi-pass membrane protein</topology>
    </subcellularLocation>
    <subcellularLocation>
        <location evidence="6">Membrane</location>
        <topology evidence="6">Multi-pass membrane protein</topology>
    </subcellularLocation>
</comment>
<feature type="transmembrane region" description="Helical" evidence="7">
    <location>
        <begin position="6"/>
        <end position="24"/>
    </location>
</feature>
<feature type="transmembrane region" description="Helical" evidence="7">
    <location>
        <begin position="466"/>
        <end position="484"/>
    </location>
</feature>
<name>A0A8J3AUG3_9BACI</name>
<dbReference type="GO" id="GO:0015990">
    <property type="term" value="P:electron transport coupled proton transport"/>
    <property type="evidence" value="ECO:0007669"/>
    <property type="project" value="TreeGrafter"/>
</dbReference>
<comment type="similarity">
    <text evidence="2">Belongs to the complex I subunit 4 family.</text>
</comment>
<sequence length="503" mass="54708">MMSSQFLLWVVFSPLLGLLLVTFAPKTSYKLWALATAVLTFVLTAITYIAGQNHSNLQDWNISYEWFSFGKFFAESTRLFEVKFELGVDGLSLVMILLTGVISLISVIAGYSINKGSRSFYQLLFILQVGMYGVFASQNLVLFFLFFELTLVPMFFLIGRWGRFDSERAGYQFLIYNGLGSAFLLFVIAVLFARTGTTNYADLANIIPVGYDTISPISDNLKMGLLVCLLIAFAIKLPLFPFHRWMVNVHTQANPAVVIIHAGILLKIGTYGLIRFALGIFPDQFDKMSVALAIIGVVNLLYGAYIALTQKDLRSVLAYSSFSHMGIVIIGLAAMNSAGIQGAIFQSVSHGLIAALLFLLVGMLENRGDTTSFDKISGLAKSTPRLAGLLLFGGMASLGLPGLSGFVGEWLSFVGLFQSHKIIAAVGTLGIILTAAYILRAILALSFGKNSEFVSSFTDLSKRETIASVILVIAIIGLGVYPALVNDMILSSVDFIIQGIRGV</sequence>
<protein>
    <submittedName>
        <fullName evidence="9">NADH-quinone oxidoreductase subunit M</fullName>
    </submittedName>
</protein>
<feature type="transmembrane region" description="Helical" evidence="7">
    <location>
        <begin position="31"/>
        <end position="51"/>
    </location>
</feature>
<keyword evidence="4 7" id="KW-1133">Transmembrane helix</keyword>
<feature type="transmembrane region" description="Helical" evidence="7">
    <location>
        <begin position="91"/>
        <end position="113"/>
    </location>
</feature>
<feature type="transmembrane region" description="Helical" evidence="7">
    <location>
        <begin position="173"/>
        <end position="193"/>
    </location>
</feature>
<feature type="transmembrane region" description="Helical" evidence="7">
    <location>
        <begin position="422"/>
        <end position="445"/>
    </location>
</feature>
<dbReference type="EMBL" id="BMHB01000002">
    <property type="protein sequence ID" value="GGI16766.1"/>
    <property type="molecule type" value="Genomic_DNA"/>
</dbReference>
<evidence type="ECO:0000256" key="6">
    <source>
        <dbReference type="RuleBase" id="RU000320"/>
    </source>
</evidence>
<evidence type="ECO:0000256" key="1">
    <source>
        <dbReference type="ARBA" id="ARBA00004651"/>
    </source>
</evidence>
<feature type="domain" description="NADH:quinone oxidoreductase/Mrp antiporter transmembrane" evidence="8">
    <location>
        <begin position="137"/>
        <end position="431"/>
    </location>
</feature>
<dbReference type="PRINTS" id="PR01437">
    <property type="entry name" value="NUOXDRDTASE4"/>
</dbReference>
<evidence type="ECO:0000256" key="2">
    <source>
        <dbReference type="ARBA" id="ARBA00009025"/>
    </source>
</evidence>
<dbReference type="InterPro" id="IPR001750">
    <property type="entry name" value="ND/Mrp_TM"/>
</dbReference>
<feature type="transmembrane region" description="Helical" evidence="7">
    <location>
        <begin position="386"/>
        <end position="407"/>
    </location>
</feature>
<keyword evidence="10" id="KW-1185">Reference proteome</keyword>
<dbReference type="GO" id="GO:0008137">
    <property type="term" value="F:NADH dehydrogenase (ubiquinone) activity"/>
    <property type="evidence" value="ECO:0007669"/>
    <property type="project" value="InterPro"/>
</dbReference>